<evidence type="ECO:0000313" key="2">
    <source>
        <dbReference type="Proteomes" id="UP000657918"/>
    </source>
</evidence>
<sequence>MKQSAPPRIPVVLPRKEKKLHFQNRRRISLSKKATHQLFEFKNLRKSPSLLIEGHSTRPVVSSDEIQLRIDPIHGDWDDEQMAVMKAQAAVKNNLRKLNKVIIKNGGNHIGHVSRKRKKILDPIEYRLQTNKPDRRSLDFLTELP</sequence>
<dbReference type="AlphaFoldDB" id="A0A835TG68"/>
<gene>
    <name evidence="1" type="ORF">SADUNF_Sadunf02G0085500</name>
</gene>
<name>A0A835TG68_9ROSI</name>
<dbReference type="EMBL" id="JADGMS010000002">
    <property type="protein sequence ID" value="KAF9687360.1"/>
    <property type="molecule type" value="Genomic_DNA"/>
</dbReference>
<dbReference type="OrthoDB" id="261831at2759"/>
<keyword evidence="2" id="KW-1185">Reference proteome</keyword>
<evidence type="ECO:0000313" key="1">
    <source>
        <dbReference type="EMBL" id="KAF9687360.1"/>
    </source>
</evidence>
<reference evidence="1 2" key="1">
    <citation type="submission" date="2020-10" db="EMBL/GenBank/DDBJ databases">
        <title>Plant Genome Project.</title>
        <authorList>
            <person name="Zhang R.-G."/>
        </authorList>
    </citation>
    <scope>NUCLEOTIDE SEQUENCE [LARGE SCALE GENOMIC DNA]</scope>
    <source>
        <strain evidence="1">FAFU-HL-1</strain>
        <tissue evidence="1">Leaf</tissue>
    </source>
</reference>
<dbReference type="Proteomes" id="UP000657918">
    <property type="component" value="Unassembled WGS sequence"/>
</dbReference>
<accession>A0A835TG68</accession>
<proteinExistence type="predicted"/>
<comment type="caution">
    <text evidence="1">The sequence shown here is derived from an EMBL/GenBank/DDBJ whole genome shotgun (WGS) entry which is preliminary data.</text>
</comment>
<organism evidence="1 2">
    <name type="scientific">Salix dunnii</name>
    <dbReference type="NCBI Taxonomy" id="1413687"/>
    <lineage>
        <taxon>Eukaryota</taxon>
        <taxon>Viridiplantae</taxon>
        <taxon>Streptophyta</taxon>
        <taxon>Embryophyta</taxon>
        <taxon>Tracheophyta</taxon>
        <taxon>Spermatophyta</taxon>
        <taxon>Magnoliopsida</taxon>
        <taxon>eudicotyledons</taxon>
        <taxon>Gunneridae</taxon>
        <taxon>Pentapetalae</taxon>
        <taxon>rosids</taxon>
        <taxon>fabids</taxon>
        <taxon>Malpighiales</taxon>
        <taxon>Salicaceae</taxon>
        <taxon>Saliceae</taxon>
        <taxon>Salix</taxon>
    </lineage>
</organism>
<protein>
    <submittedName>
        <fullName evidence="1">Uncharacterized protein</fullName>
    </submittedName>
</protein>